<dbReference type="PANTHER" id="PTHR28057:SF1">
    <property type="entry name" value="PROTEIN IFH1-RELATED"/>
    <property type="match status" value="1"/>
</dbReference>
<feature type="region of interest" description="Disordered" evidence="1">
    <location>
        <begin position="21"/>
        <end position="51"/>
    </location>
</feature>
<evidence type="ECO:0000313" key="2">
    <source>
        <dbReference type="EMBL" id="CAI4038093.1"/>
    </source>
</evidence>
<dbReference type="EMBL" id="OX365760">
    <property type="protein sequence ID" value="CAI4038093.1"/>
    <property type="molecule type" value="Genomic_DNA"/>
</dbReference>
<dbReference type="AlphaFoldDB" id="A0AA35IX38"/>
<dbReference type="Proteomes" id="UP001161438">
    <property type="component" value="Chromosome 4"/>
</dbReference>
<feature type="region of interest" description="Disordered" evidence="1">
    <location>
        <begin position="317"/>
        <end position="340"/>
    </location>
</feature>
<feature type="compositionally biased region" description="Polar residues" evidence="1">
    <location>
        <begin position="391"/>
        <end position="402"/>
    </location>
</feature>
<accession>A0AA35IX38</accession>
<reference evidence="2" key="1">
    <citation type="submission" date="2022-10" db="EMBL/GenBank/DDBJ databases">
        <authorList>
            <person name="Byrne P K."/>
        </authorList>
    </citation>
    <scope>NUCLEOTIDE SEQUENCE</scope>
    <source>
        <strain evidence="2">IFO1815</strain>
    </source>
</reference>
<dbReference type="GO" id="GO:0003712">
    <property type="term" value="F:transcription coregulator activity"/>
    <property type="evidence" value="ECO:0007669"/>
    <property type="project" value="InterPro"/>
</dbReference>
<dbReference type="RefSeq" id="XP_056081208.1">
    <property type="nucleotide sequence ID" value="XM_056221415.1"/>
</dbReference>
<feature type="region of interest" description="Disordered" evidence="1">
    <location>
        <begin position="387"/>
        <end position="412"/>
    </location>
</feature>
<feature type="compositionally biased region" description="Low complexity" evidence="1">
    <location>
        <begin position="32"/>
        <end position="45"/>
    </location>
</feature>
<evidence type="ECO:0000256" key="1">
    <source>
        <dbReference type="SAM" id="MobiDB-lite"/>
    </source>
</evidence>
<organism evidence="2 3">
    <name type="scientific">Saccharomyces mikatae IFO 1815</name>
    <dbReference type="NCBI Taxonomy" id="226126"/>
    <lineage>
        <taxon>Eukaryota</taxon>
        <taxon>Fungi</taxon>
        <taxon>Dikarya</taxon>
        <taxon>Ascomycota</taxon>
        <taxon>Saccharomycotina</taxon>
        <taxon>Saccharomycetes</taxon>
        <taxon>Saccharomycetales</taxon>
        <taxon>Saccharomycetaceae</taxon>
        <taxon>Saccharomyces</taxon>
    </lineage>
</organism>
<protein>
    <submittedName>
        <fullName evidence="2">Uncharacterized protein</fullName>
    </submittedName>
</protein>
<proteinExistence type="predicted"/>
<dbReference type="GO" id="GO:0060962">
    <property type="term" value="P:regulation of ribosomal protein gene transcription by RNA polymerase II"/>
    <property type="evidence" value="ECO:0007669"/>
    <property type="project" value="InterPro"/>
</dbReference>
<dbReference type="InterPro" id="IPR018837">
    <property type="entry name" value="TF_CRF1/IFH1"/>
</dbReference>
<gene>
    <name evidence="2" type="primary">SMKI04G4330</name>
    <name evidence="2" type="ORF">SMKI_04G4330</name>
</gene>
<keyword evidence="3" id="KW-1185">Reference proteome</keyword>
<sequence>MPRETNKATLCPSTSSTVFFSSNNDERFNTPSDSSVSDISGVESSYTSPKRLKPELKNHSYKFSGNENTNELEGEAFLGSGFKTEADNAFNDQFTPACRTTYVSNKRNVNFEENPVGQLLDFPTSKNESCGLYYSTSASEISQNDEDIGVEIPGKDELHCCQTTLIDNDRPSTSQYSETESDIEFNEVVNFTPMEGMDKERRDPKSFEKKFVSGNFEEHTLLNSESGHYSGCNHSSRLNVSKNPHLNGDLHKSSEDEFNEPLNQISSLESLAINVEKGDTDYLYLSPREELSDSSCSSEGLVNNSCENDLNIEEVIYRDDESTDEDESLPPPDPKRKKIGSKACEILDSRRIGIKVPKLYIWSLSDKPFSVIDGLCTKSLYPLGDDVDTPESLSSSSINSQTEQKEDPTFDNDTMLTDLLDIGGPEVEKEASGYNEFTNKGLLDRPKGSLSSFRERNNCFQETNAHYNLNISKFRRSAAYCVSEDQIGVLYD</sequence>
<dbReference type="PANTHER" id="PTHR28057">
    <property type="entry name" value="PROTEIN IFH1-RELATED"/>
    <property type="match status" value="1"/>
</dbReference>
<dbReference type="Pfam" id="PF10380">
    <property type="entry name" value="CRF1"/>
    <property type="match status" value="1"/>
</dbReference>
<dbReference type="GeneID" id="80917304"/>
<evidence type="ECO:0000313" key="3">
    <source>
        <dbReference type="Proteomes" id="UP001161438"/>
    </source>
</evidence>
<name>A0AA35IX38_SACMI</name>